<protein>
    <submittedName>
        <fullName evidence="1">Uncharacterized protein</fullName>
    </submittedName>
</protein>
<evidence type="ECO:0000313" key="2">
    <source>
        <dbReference type="Proteomes" id="UP000886998"/>
    </source>
</evidence>
<dbReference type="EMBL" id="BMAV01024884">
    <property type="protein sequence ID" value="GFS36914.1"/>
    <property type="molecule type" value="Genomic_DNA"/>
</dbReference>
<accession>A0A8X6M8K7</accession>
<dbReference type="Proteomes" id="UP000886998">
    <property type="component" value="Unassembled WGS sequence"/>
</dbReference>
<dbReference type="AlphaFoldDB" id="A0A8X6M8K7"/>
<evidence type="ECO:0000313" key="1">
    <source>
        <dbReference type="EMBL" id="GFS36914.1"/>
    </source>
</evidence>
<sequence>MGNVRIPRGQRLQGWRKRVRQTSWKVRGPFPLLVVSVSFGVGIYSQDVPSCKALSRLASSMKGRFSASDSNFHSAPRRLEISELCILGFSWANLRLCPLDQTMKAFMGLLT</sequence>
<comment type="caution">
    <text evidence="1">The sequence shown here is derived from an EMBL/GenBank/DDBJ whole genome shotgun (WGS) entry which is preliminary data.</text>
</comment>
<dbReference type="OrthoDB" id="8123758at2759"/>
<reference evidence="1" key="1">
    <citation type="submission" date="2020-08" db="EMBL/GenBank/DDBJ databases">
        <title>Multicomponent nature underlies the extraordinary mechanical properties of spider dragline silk.</title>
        <authorList>
            <person name="Kono N."/>
            <person name="Nakamura H."/>
            <person name="Mori M."/>
            <person name="Yoshida Y."/>
            <person name="Ohtoshi R."/>
            <person name="Malay A.D."/>
            <person name="Moran D.A.P."/>
            <person name="Tomita M."/>
            <person name="Numata K."/>
            <person name="Arakawa K."/>
        </authorList>
    </citation>
    <scope>NUCLEOTIDE SEQUENCE</scope>
</reference>
<proteinExistence type="predicted"/>
<keyword evidence="2" id="KW-1185">Reference proteome</keyword>
<gene>
    <name evidence="1" type="ORF">TNIN_286031</name>
</gene>
<organism evidence="1 2">
    <name type="scientific">Trichonephila inaurata madagascariensis</name>
    <dbReference type="NCBI Taxonomy" id="2747483"/>
    <lineage>
        <taxon>Eukaryota</taxon>
        <taxon>Metazoa</taxon>
        <taxon>Ecdysozoa</taxon>
        <taxon>Arthropoda</taxon>
        <taxon>Chelicerata</taxon>
        <taxon>Arachnida</taxon>
        <taxon>Araneae</taxon>
        <taxon>Araneomorphae</taxon>
        <taxon>Entelegynae</taxon>
        <taxon>Araneoidea</taxon>
        <taxon>Nephilidae</taxon>
        <taxon>Trichonephila</taxon>
        <taxon>Trichonephila inaurata</taxon>
    </lineage>
</organism>
<name>A0A8X6M8K7_9ARAC</name>